<comment type="caution">
    <text evidence="6">The sequence shown here is derived from an EMBL/GenBank/DDBJ whole genome shotgun (WGS) entry which is preliminary data.</text>
</comment>
<protein>
    <submittedName>
        <fullName evidence="6">LysR family cys regulon transcriptional activator</fullName>
    </submittedName>
</protein>
<dbReference type="Gene3D" id="3.40.190.10">
    <property type="entry name" value="Periplasmic binding protein-like II"/>
    <property type="match status" value="2"/>
</dbReference>
<evidence type="ECO:0000256" key="1">
    <source>
        <dbReference type="ARBA" id="ARBA00009437"/>
    </source>
</evidence>
<dbReference type="InterPro" id="IPR005119">
    <property type="entry name" value="LysR_subst-bd"/>
</dbReference>
<dbReference type="PROSITE" id="PS50931">
    <property type="entry name" value="HTH_LYSR"/>
    <property type="match status" value="1"/>
</dbReference>
<dbReference type="AlphaFoldDB" id="A0A4R4A9I7"/>
<organism evidence="6 7">
    <name type="scientific">Marichromatium gracile</name>
    <name type="common">Chromatium gracile</name>
    <dbReference type="NCBI Taxonomy" id="1048"/>
    <lineage>
        <taxon>Bacteria</taxon>
        <taxon>Pseudomonadati</taxon>
        <taxon>Pseudomonadota</taxon>
        <taxon>Gammaproteobacteria</taxon>
        <taxon>Chromatiales</taxon>
        <taxon>Chromatiaceae</taxon>
        <taxon>Marichromatium</taxon>
    </lineage>
</organism>
<evidence type="ECO:0000256" key="4">
    <source>
        <dbReference type="ARBA" id="ARBA00023163"/>
    </source>
</evidence>
<feature type="domain" description="HTH lysR-type" evidence="5">
    <location>
        <begin position="1"/>
        <end position="59"/>
    </location>
</feature>
<evidence type="ECO:0000259" key="5">
    <source>
        <dbReference type="PROSITE" id="PS50931"/>
    </source>
</evidence>
<dbReference type="GO" id="GO:0003700">
    <property type="term" value="F:DNA-binding transcription factor activity"/>
    <property type="evidence" value="ECO:0007669"/>
    <property type="project" value="InterPro"/>
</dbReference>
<dbReference type="Gene3D" id="1.10.10.10">
    <property type="entry name" value="Winged helix-like DNA-binding domain superfamily/Winged helix DNA-binding domain"/>
    <property type="match status" value="1"/>
</dbReference>
<dbReference type="EMBL" id="SMDC01000007">
    <property type="protein sequence ID" value="TCW35176.1"/>
    <property type="molecule type" value="Genomic_DNA"/>
</dbReference>
<name>A0A4R4A9I7_MARGR</name>
<dbReference type="SUPFAM" id="SSF46785">
    <property type="entry name" value="Winged helix' DNA-binding domain"/>
    <property type="match status" value="1"/>
</dbReference>
<dbReference type="PANTHER" id="PTHR30126:SF6">
    <property type="entry name" value="HTH-TYPE TRANSCRIPTIONAL REGULATOR CYSB-RELATED"/>
    <property type="match status" value="1"/>
</dbReference>
<dbReference type="PRINTS" id="PR00039">
    <property type="entry name" value="HTHLYSR"/>
</dbReference>
<proteinExistence type="inferred from homology"/>
<keyword evidence="2" id="KW-0805">Transcription regulation</keyword>
<evidence type="ECO:0000313" key="7">
    <source>
        <dbReference type="Proteomes" id="UP000295247"/>
    </source>
</evidence>
<evidence type="ECO:0000256" key="3">
    <source>
        <dbReference type="ARBA" id="ARBA00023125"/>
    </source>
</evidence>
<evidence type="ECO:0000313" key="6">
    <source>
        <dbReference type="EMBL" id="TCW35176.1"/>
    </source>
</evidence>
<dbReference type="GO" id="GO:0000976">
    <property type="term" value="F:transcription cis-regulatory region binding"/>
    <property type="evidence" value="ECO:0007669"/>
    <property type="project" value="TreeGrafter"/>
</dbReference>
<accession>A0A4R4A9I7</accession>
<dbReference type="InterPro" id="IPR036390">
    <property type="entry name" value="WH_DNA-bd_sf"/>
</dbReference>
<evidence type="ECO:0000256" key="2">
    <source>
        <dbReference type="ARBA" id="ARBA00023015"/>
    </source>
</evidence>
<dbReference type="CDD" id="cd08413">
    <property type="entry name" value="PBP2_CysB_like"/>
    <property type="match status" value="1"/>
</dbReference>
<dbReference type="RefSeq" id="WP_132229927.1">
    <property type="nucleotide sequence ID" value="NZ_NRRH01000004.1"/>
</dbReference>
<dbReference type="GO" id="GO:0019344">
    <property type="term" value="P:cysteine biosynthetic process"/>
    <property type="evidence" value="ECO:0007669"/>
    <property type="project" value="TreeGrafter"/>
</dbReference>
<dbReference type="InterPro" id="IPR000847">
    <property type="entry name" value="LysR_HTH_N"/>
</dbReference>
<sequence>MNLQQLRYVHEVARQGLSISAAAEALFTSQPGVSKQIRQLEQELGIEIFRRQGKRLVAVTEPGRHVLAIAARLLGELDNLRQVGAEYSSESAGSLTIATTHTQARYVLPPVIHAFMARYPDVRLSLRQVSPTRGCELVVAGEADLVIATEAVAETPELVSLPCYEWNRCVIAPLGHPILDTSPLSLEAIARWPLVTYDSAFTGRGLINRAFRARALEPRIVLTALDADVIKTYVRTGLGIGLIARMAHDPETDHGLGVADASHLFDTSLTRIGLRHKAWLRGYVHAFIECFAPHLTRRVIERALSETGSAFSI</sequence>
<keyword evidence="4" id="KW-0804">Transcription</keyword>
<reference evidence="6 7" key="1">
    <citation type="submission" date="2019-03" db="EMBL/GenBank/DDBJ databases">
        <title>Genomic Encyclopedia of Type Strains, Phase IV (KMG-IV): sequencing the most valuable type-strain genomes for metagenomic binning, comparative biology and taxonomic classification.</title>
        <authorList>
            <person name="Goeker M."/>
        </authorList>
    </citation>
    <scope>NUCLEOTIDE SEQUENCE [LARGE SCALE GENOMIC DNA]</scope>
    <source>
        <strain evidence="6 7">DSM 203</strain>
    </source>
</reference>
<gene>
    <name evidence="6" type="ORF">EDC29_107119</name>
</gene>
<dbReference type="Pfam" id="PF00126">
    <property type="entry name" value="HTH_1"/>
    <property type="match status" value="1"/>
</dbReference>
<dbReference type="InterPro" id="IPR037423">
    <property type="entry name" value="CysB_PBP2"/>
</dbReference>
<dbReference type="Pfam" id="PF03466">
    <property type="entry name" value="LysR_substrate"/>
    <property type="match status" value="1"/>
</dbReference>
<dbReference type="NCBIfam" id="NF009327">
    <property type="entry name" value="PRK12684.1"/>
    <property type="match status" value="1"/>
</dbReference>
<dbReference type="InterPro" id="IPR036388">
    <property type="entry name" value="WH-like_DNA-bd_sf"/>
</dbReference>
<keyword evidence="3" id="KW-0238">DNA-binding</keyword>
<dbReference type="SUPFAM" id="SSF53850">
    <property type="entry name" value="Periplasmic binding protein-like II"/>
    <property type="match status" value="1"/>
</dbReference>
<comment type="similarity">
    <text evidence="1">Belongs to the LysR transcriptional regulatory family.</text>
</comment>
<dbReference type="Proteomes" id="UP000295247">
    <property type="component" value="Unassembled WGS sequence"/>
</dbReference>
<dbReference type="PANTHER" id="PTHR30126">
    <property type="entry name" value="HTH-TYPE TRANSCRIPTIONAL REGULATOR"/>
    <property type="match status" value="1"/>
</dbReference>